<dbReference type="InterPro" id="IPR001304">
    <property type="entry name" value="C-type_lectin-like"/>
</dbReference>
<gene>
    <name evidence="1" type="ORF">CTOB1V02_LOCUS6082</name>
</gene>
<evidence type="ECO:0000313" key="1">
    <source>
        <dbReference type="EMBL" id="CAD7228193.1"/>
    </source>
</evidence>
<dbReference type="InterPro" id="IPR016186">
    <property type="entry name" value="C-type_lectin-like/link_sf"/>
</dbReference>
<proteinExistence type="predicted"/>
<sequence>MSWDDSQSYCGSLAPGGKLIEIETAEEFYAVFSYLRENPPSLCYGYWIGAEERSLSNYFQWASTRWPVLFYNWYYSQPDDSPAGDAIYVRCYDDWQWFDGSKSAGRYQLCEAPPTEEAVDSST</sequence>
<dbReference type="EMBL" id="OB661423">
    <property type="protein sequence ID" value="CAD7228193.1"/>
    <property type="molecule type" value="Genomic_DNA"/>
</dbReference>
<dbReference type="SUPFAM" id="SSF56436">
    <property type="entry name" value="C-type lectin-like"/>
    <property type="match status" value="1"/>
</dbReference>
<name>A0A7R8ZQT9_9CRUS</name>
<dbReference type="PROSITE" id="PS50041">
    <property type="entry name" value="C_TYPE_LECTIN_2"/>
    <property type="match status" value="1"/>
</dbReference>
<organism evidence="1">
    <name type="scientific">Cyprideis torosa</name>
    <dbReference type="NCBI Taxonomy" id="163714"/>
    <lineage>
        <taxon>Eukaryota</taxon>
        <taxon>Metazoa</taxon>
        <taxon>Ecdysozoa</taxon>
        <taxon>Arthropoda</taxon>
        <taxon>Crustacea</taxon>
        <taxon>Oligostraca</taxon>
        <taxon>Ostracoda</taxon>
        <taxon>Podocopa</taxon>
        <taxon>Podocopida</taxon>
        <taxon>Cytherocopina</taxon>
        <taxon>Cytheroidea</taxon>
        <taxon>Cytherideidae</taxon>
        <taxon>Cyprideis</taxon>
    </lineage>
</organism>
<dbReference type="InterPro" id="IPR016187">
    <property type="entry name" value="CTDL_fold"/>
</dbReference>
<protein>
    <submittedName>
        <fullName evidence="1">Uncharacterized protein</fullName>
    </submittedName>
</protein>
<dbReference type="OrthoDB" id="6331336at2759"/>
<dbReference type="Pfam" id="PF00059">
    <property type="entry name" value="Lectin_C"/>
    <property type="match status" value="1"/>
</dbReference>
<accession>A0A7R8ZQT9</accession>
<dbReference type="AlphaFoldDB" id="A0A7R8ZQT9"/>
<dbReference type="Gene3D" id="3.10.100.10">
    <property type="entry name" value="Mannose-Binding Protein A, subunit A"/>
    <property type="match status" value="1"/>
</dbReference>
<dbReference type="CDD" id="cd00037">
    <property type="entry name" value="CLECT"/>
    <property type="match status" value="1"/>
</dbReference>
<reference evidence="1" key="1">
    <citation type="submission" date="2020-11" db="EMBL/GenBank/DDBJ databases">
        <authorList>
            <person name="Tran Van P."/>
        </authorList>
    </citation>
    <scope>NUCLEOTIDE SEQUENCE</scope>
</reference>